<evidence type="ECO:0000256" key="7">
    <source>
        <dbReference type="ARBA" id="ARBA00023049"/>
    </source>
</evidence>
<dbReference type="InterPro" id="IPR011990">
    <property type="entry name" value="TPR-like_helical_dom_sf"/>
</dbReference>
<evidence type="ECO:0000256" key="5">
    <source>
        <dbReference type="ARBA" id="ARBA00022801"/>
    </source>
</evidence>
<dbReference type="RefSeq" id="WP_234987711.1">
    <property type="nucleotide sequence ID" value="NZ_FUXP01000002.1"/>
</dbReference>
<comment type="cofactor">
    <cofactor evidence="8">
        <name>Zn(2+)</name>
        <dbReference type="ChEBI" id="CHEBI:29105"/>
    </cofactor>
    <text evidence="8">Binds 1 zinc ion per subunit.</text>
</comment>
<feature type="chain" id="PRO_5013415714" description="Putative beta-barrel assembly-enhancing protease" evidence="8">
    <location>
        <begin position="23"/>
        <end position="527"/>
    </location>
</feature>
<feature type="binding site" evidence="8">
    <location>
        <position position="129"/>
    </location>
    <ligand>
        <name>Zn(2+)</name>
        <dbReference type="ChEBI" id="CHEBI:29105"/>
        <note>catalytic</note>
    </ligand>
</feature>
<dbReference type="GO" id="GO:0004222">
    <property type="term" value="F:metalloendopeptidase activity"/>
    <property type="evidence" value="ECO:0007669"/>
    <property type="project" value="InterPro"/>
</dbReference>
<dbReference type="GO" id="GO:0016020">
    <property type="term" value="C:membrane"/>
    <property type="evidence" value="ECO:0007669"/>
    <property type="project" value="InterPro"/>
</dbReference>
<proteinExistence type="inferred from homology"/>
<dbReference type="HAMAP" id="MF_00997">
    <property type="entry name" value="Protease_BepA"/>
    <property type="match status" value="1"/>
</dbReference>
<dbReference type="SUPFAM" id="SSF48452">
    <property type="entry name" value="TPR-like"/>
    <property type="match status" value="1"/>
</dbReference>
<organism evidence="10 11">
    <name type="scientific">Lysobacter spongiicola DSM 21749</name>
    <dbReference type="NCBI Taxonomy" id="1122188"/>
    <lineage>
        <taxon>Bacteria</taxon>
        <taxon>Pseudomonadati</taxon>
        <taxon>Pseudomonadota</taxon>
        <taxon>Gammaproteobacteria</taxon>
        <taxon>Lysobacterales</taxon>
        <taxon>Lysobacteraceae</taxon>
        <taxon>Novilysobacter</taxon>
    </lineage>
</organism>
<dbReference type="Gene3D" id="1.25.40.10">
    <property type="entry name" value="Tetratricopeptide repeat domain"/>
    <property type="match status" value="1"/>
</dbReference>
<feature type="active site" evidence="8">
    <location>
        <position position="130"/>
    </location>
</feature>
<sequence length="527" mass="56800" precursor="true">MRRIALITAAAVFALAHATAPAQDSLPDIGSSAGRLLTPHQQEEYGSMLLAQLRHYEYVLEDPLVDDWLDTLGTRLAANSDNPKQPFTFFMLRERQVNAFATLGGYIGVNAGLVLAAEREDEVAAVLSHEIAHVSQEHVLRGVERAQRDQLPILLAMLGAVVAAQSAGGNSSAEASQIAIFSAMGLAQQRQINYTRSNEHESDRIGIRTLARSGYDPQGMADFFGTMLARSRAAGAGAYDTPDYLMTHPVSTTRISEAKARAEQIARSPGGFAPSPFTTDNPLLPGGLDLSTGASSGAGAGTGHFDLARERMRVLSAATPAQAIREYEQTARAGELDPAQRYGLAIARLKANDAAEARKTLEDLVAAEPGNIWLELGLAEAEARSGRQAAADARFESLLQRAPRNRPVVLTYAGLLSERNTVAAGQRAQAVLRPLLSTSADDPTFQRTYARASEIAGEPIRAGEAYAEAALLTGRAEQALVQLNTLKRHPDVDYYARARIEARIARITPLVLELHRQGIRDDALNRR</sequence>
<dbReference type="Proteomes" id="UP000190061">
    <property type="component" value="Unassembled WGS sequence"/>
</dbReference>
<accession>A0A1T4NZC8</accession>
<feature type="signal peptide" evidence="8">
    <location>
        <begin position="1"/>
        <end position="22"/>
    </location>
</feature>
<feature type="binding site" evidence="8">
    <location>
        <position position="133"/>
    </location>
    <ligand>
        <name>Zn(2+)</name>
        <dbReference type="ChEBI" id="CHEBI:29105"/>
        <note>catalytic</note>
    </ligand>
</feature>
<keyword evidence="6 8" id="KW-0862">Zinc</keyword>
<feature type="active site" description="Proton donor" evidence="8">
    <location>
        <position position="203"/>
    </location>
</feature>
<comment type="similarity">
    <text evidence="8">Belongs to the peptidase M48 family. BepA subfamily.</text>
</comment>
<dbReference type="InterPro" id="IPR051156">
    <property type="entry name" value="Mito/Outer_Membr_Metalloprot"/>
</dbReference>
<keyword evidence="4 8" id="KW-0574">Periplasm</keyword>
<protein>
    <recommendedName>
        <fullName evidence="8">Putative beta-barrel assembly-enhancing protease</fullName>
        <ecNumber evidence="8">3.4.-.-</ecNumber>
    </recommendedName>
</protein>
<name>A0A1T4NZC8_9GAMM</name>
<dbReference type="InterPro" id="IPR030873">
    <property type="entry name" value="Protease_BepA"/>
</dbReference>
<dbReference type="InterPro" id="IPR001915">
    <property type="entry name" value="Peptidase_M48"/>
</dbReference>
<dbReference type="GO" id="GO:0042597">
    <property type="term" value="C:periplasmic space"/>
    <property type="evidence" value="ECO:0007669"/>
    <property type="project" value="UniProtKB-SubCell"/>
</dbReference>
<evidence type="ECO:0000313" key="11">
    <source>
        <dbReference type="Proteomes" id="UP000190061"/>
    </source>
</evidence>
<evidence type="ECO:0000256" key="1">
    <source>
        <dbReference type="ARBA" id="ARBA00022670"/>
    </source>
</evidence>
<evidence type="ECO:0000256" key="2">
    <source>
        <dbReference type="ARBA" id="ARBA00022723"/>
    </source>
</evidence>
<keyword evidence="3 8" id="KW-0732">Signal</keyword>
<keyword evidence="2 8" id="KW-0479">Metal-binding</keyword>
<evidence type="ECO:0000256" key="3">
    <source>
        <dbReference type="ARBA" id="ARBA00022729"/>
    </source>
</evidence>
<keyword evidence="11" id="KW-1185">Reference proteome</keyword>
<keyword evidence="7 8" id="KW-0482">Metalloprotease</keyword>
<dbReference type="EMBL" id="FUXP01000002">
    <property type="protein sequence ID" value="SJZ84396.1"/>
    <property type="molecule type" value="Genomic_DNA"/>
</dbReference>
<keyword evidence="1 8" id="KW-0645">Protease</keyword>
<feature type="domain" description="Peptidase M48" evidence="9">
    <location>
        <begin position="64"/>
        <end position="261"/>
    </location>
</feature>
<evidence type="ECO:0000313" key="10">
    <source>
        <dbReference type="EMBL" id="SJZ84396.1"/>
    </source>
</evidence>
<dbReference type="EC" id="3.4.-.-" evidence="8"/>
<dbReference type="AlphaFoldDB" id="A0A1T4NZC8"/>
<keyword evidence="5 8" id="KW-0378">Hydrolase</keyword>
<comment type="function">
    <text evidence="8">Functions as both a chaperone and a metalloprotease. Maintains the integrity of the outer membrane by promoting either the assembly or the elimination of outer membrane proteins, depending on their folding state.</text>
</comment>
<feature type="binding site" evidence="8">
    <location>
        <position position="199"/>
    </location>
    <ligand>
        <name>Zn(2+)</name>
        <dbReference type="ChEBI" id="CHEBI:29105"/>
        <note>catalytic</note>
    </ligand>
</feature>
<comment type="subcellular location">
    <subcellularLocation>
        <location evidence="8">Periplasm</location>
    </subcellularLocation>
</comment>
<evidence type="ECO:0000256" key="8">
    <source>
        <dbReference type="HAMAP-Rule" id="MF_00997"/>
    </source>
</evidence>
<gene>
    <name evidence="10" type="ORF">SAMN02745674_00989</name>
</gene>
<dbReference type="GO" id="GO:0008270">
    <property type="term" value="F:zinc ion binding"/>
    <property type="evidence" value="ECO:0007669"/>
    <property type="project" value="UniProtKB-UniRule"/>
</dbReference>
<dbReference type="Pfam" id="PF01435">
    <property type="entry name" value="Peptidase_M48"/>
    <property type="match status" value="1"/>
</dbReference>
<dbReference type="GO" id="GO:0051603">
    <property type="term" value="P:proteolysis involved in protein catabolic process"/>
    <property type="evidence" value="ECO:0007669"/>
    <property type="project" value="TreeGrafter"/>
</dbReference>
<evidence type="ECO:0000256" key="4">
    <source>
        <dbReference type="ARBA" id="ARBA00022764"/>
    </source>
</evidence>
<evidence type="ECO:0000256" key="6">
    <source>
        <dbReference type="ARBA" id="ARBA00022833"/>
    </source>
</evidence>
<dbReference type="STRING" id="1122188.SAMN02745674_00989"/>
<dbReference type="Gene3D" id="3.30.2010.10">
    <property type="entry name" value="Metalloproteases ('zincins'), catalytic domain"/>
    <property type="match status" value="1"/>
</dbReference>
<dbReference type="PANTHER" id="PTHR22726:SF1">
    <property type="entry name" value="METALLOENDOPEPTIDASE OMA1, MITOCHONDRIAL"/>
    <property type="match status" value="1"/>
</dbReference>
<dbReference type="PANTHER" id="PTHR22726">
    <property type="entry name" value="METALLOENDOPEPTIDASE OMA1"/>
    <property type="match status" value="1"/>
</dbReference>
<evidence type="ECO:0000259" key="9">
    <source>
        <dbReference type="Pfam" id="PF01435"/>
    </source>
</evidence>
<reference evidence="10 11" key="1">
    <citation type="submission" date="2017-02" db="EMBL/GenBank/DDBJ databases">
        <authorList>
            <person name="Peterson S.W."/>
        </authorList>
    </citation>
    <scope>NUCLEOTIDE SEQUENCE [LARGE SCALE GENOMIC DNA]</scope>
    <source>
        <strain evidence="10 11">DSM 21749</strain>
    </source>
</reference>